<name>A0A2T5LZ95_9EURO</name>
<dbReference type="PANTHER" id="PTHR36576:SF2">
    <property type="entry name" value="PROTEIN CON-6, PUTATIVE (AFU_ORTHOLOGUE AFUA_4G03615)-RELATED"/>
    <property type="match status" value="1"/>
</dbReference>
<dbReference type="RefSeq" id="XP_040753003.1">
    <property type="nucleotide sequence ID" value="XM_040896964.1"/>
</dbReference>
<dbReference type="Pfam" id="PF10346">
    <property type="entry name" value="Con-6"/>
    <property type="match status" value="2"/>
</dbReference>
<dbReference type="EMBL" id="MSFN02000003">
    <property type="protein sequence ID" value="PTU21611.1"/>
    <property type="molecule type" value="Genomic_DNA"/>
</dbReference>
<organism evidence="2 3">
    <name type="scientific">Aspergillus ochraceoroseus IBT 24754</name>
    <dbReference type="NCBI Taxonomy" id="1392256"/>
    <lineage>
        <taxon>Eukaryota</taxon>
        <taxon>Fungi</taxon>
        <taxon>Dikarya</taxon>
        <taxon>Ascomycota</taxon>
        <taxon>Pezizomycotina</taxon>
        <taxon>Eurotiomycetes</taxon>
        <taxon>Eurotiomycetidae</taxon>
        <taxon>Eurotiales</taxon>
        <taxon>Aspergillaceae</taxon>
        <taxon>Aspergillus</taxon>
        <taxon>Aspergillus subgen. Nidulantes</taxon>
    </lineage>
</organism>
<protein>
    <recommendedName>
        <fullName evidence="4">Conidiation protein Con-6</fullName>
    </recommendedName>
</protein>
<proteinExistence type="predicted"/>
<dbReference type="GO" id="GO:0005737">
    <property type="term" value="C:cytoplasm"/>
    <property type="evidence" value="ECO:0007669"/>
    <property type="project" value="TreeGrafter"/>
</dbReference>
<dbReference type="InterPro" id="IPR018824">
    <property type="entry name" value="Conidiation-specific_6"/>
</dbReference>
<evidence type="ECO:0000313" key="3">
    <source>
        <dbReference type="Proteomes" id="UP000244073"/>
    </source>
</evidence>
<sequence length="132" mass="14809">MYRARAPWDCPEVSGNESLESQFSCDMSSYSYPGTLVPDTYQVRINSARGYKAALHNPRVSEDAKQHASKMLQEIHDEEARRKPYKSAEPVKDPARIAAGLKGAQHNPRVSGEGKHRATEKLHEMGRDNPEC</sequence>
<evidence type="ECO:0000313" key="2">
    <source>
        <dbReference type="EMBL" id="PTU21611.1"/>
    </source>
</evidence>
<accession>A0A2T5LZ95</accession>
<comment type="caution">
    <text evidence="2">The sequence shown here is derived from an EMBL/GenBank/DDBJ whole genome shotgun (WGS) entry which is preliminary data.</text>
</comment>
<dbReference type="InterPro" id="IPR052670">
    <property type="entry name" value="UPF0654_domain"/>
</dbReference>
<evidence type="ECO:0008006" key="4">
    <source>
        <dbReference type="Google" id="ProtNLM"/>
    </source>
</evidence>
<dbReference type="AlphaFoldDB" id="A0A2T5LZ95"/>
<gene>
    <name evidence="2" type="ORF">P175DRAFT_0500493</name>
</gene>
<dbReference type="GeneID" id="63813846"/>
<feature type="compositionally biased region" description="Basic and acidic residues" evidence="1">
    <location>
        <begin position="112"/>
        <end position="132"/>
    </location>
</feature>
<dbReference type="OrthoDB" id="5419162at2759"/>
<evidence type="ECO:0000256" key="1">
    <source>
        <dbReference type="SAM" id="MobiDB-lite"/>
    </source>
</evidence>
<dbReference type="VEuPathDB" id="FungiDB:P175DRAFT_0500493"/>
<feature type="region of interest" description="Disordered" evidence="1">
    <location>
        <begin position="76"/>
        <end position="132"/>
    </location>
</feature>
<dbReference type="PANTHER" id="PTHR36576">
    <property type="entry name" value="UPF0654 PROTEIN C11D3.01C-RELATED"/>
    <property type="match status" value="1"/>
</dbReference>
<feature type="region of interest" description="Disordered" evidence="1">
    <location>
        <begin position="1"/>
        <end position="20"/>
    </location>
</feature>
<dbReference type="Proteomes" id="UP000244073">
    <property type="component" value="Unassembled WGS sequence"/>
</dbReference>
<reference evidence="2 3" key="1">
    <citation type="journal article" date="2018" name="Proc. Natl. Acad. Sci. U.S.A.">
        <title>Linking secondary metabolites to gene clusters through genome sequencing of six diverse Aspergillus species.</title>
        <authorList>
            <person name="Kaerboelling I."/>
            <person name="Vesth T.C."/>
            <person name="Frisvad J.C."/>
            <person name="Nybo J.L."/>
            <person name="Theobald S."/>
            <person name="Kuo A."/>
            <person name="Bowyer P."/>
            <person name="Matsuda Y."/>
            <person name="Mondo S."/>
            <person name="Lyhne E.K."/>
            <person name="Kogle M.E."/>
            <person name="Clum A."/>
            <person name="Lipzen A."/>
            <person name="Salamov A."/>
            <person name="Ngan C.Y."/>
            <person name="Daum C."/>
            <person name="Chiniquy J."/>
            <person name="Barry K."/>
            <person name="LaButti K."/>
            <person name="Haridas S."/>
            <person name="Simmons B.A."/>
            <person name="Magnuson J.K."/>
            <person name="Mortensen U.H."/>
            <person name="Larsen T.O."/>
            <person name="Grigoriev I.V."/>
            <person name="Baker S.E."/>
            <person name="Andersen M.R."/>
        </authorList>
    </citation>
    <scope>NUCLEOTIDE SEQUENCE [LARGE SCALE GENOMIC DNA]</scope>
    <source>
        <strain evidence="2 3">IBT 24754</strain>
    </source>
</reference>